<dbReference type="OrthoDB" id="9760333at2"/>
<evidence type="ECO:0000256" key="1">
    <source>
        <dbReference type="SAM" id="SignalP"/>
    </source>
</evidence>
<keyword evidence="3" id="KW-1185">Reference proteome</keyword>
<keyword evidence="1" id="KW-0732">Signal</keyword>
<dbReference type="RefSeq" id="WP_073157875.1">
    <property type="nucleotide sequence ID" value="NZ_FQVL01000017.1"/>
</dbReference>
<evidence type="ECO:0000313" key="2">
    <source>
        <dbReference type="EMBL" id="SHF36204.1"/>
    </source>
</evidence>
<evidence type="ECO:0000313" key="3">
    <source>
        <dbReference type="Proteomes" id="UP000184476"/>
    </source>
</evidence>
<protein>
    <submittedName>
        <fullName evidence="2">Uncharacterized protein</fullName>
    </submittedName>
</protein>
<reference evidence="2 3" key="1">
    <citation type="submission" date="2016-11" db="EMBL/GenBank/DDBJ databases">
        <authorList>
            <person name="Jaros S."/>
            <person name="Januszkiewicz K."/>
            <person name="Wedrychowicz H."/>
        </authorList>
    </citation>
    <scope>NUCLEOTIDE SEQUENCE [LARGE SCALE GENOMIC DNA]</scope>
    <source>
        <strain evidence="2 3">DSM 44666</strain>
    </source>
</reference>
<feature type="signal peptide" evidence="1">
    <location>
        <begin position="1"/>
        <end position="22"/>
    </location>
</feature>
<dbReference type="EMBL" id="FQVL01000017">
    <property type="protein sequence ID" value="SHF36204.1"/>
    <property type="molecule type" value="Genomic_DNA"/>
</dbReference>
<proteinExistence type="predicted"/>
<organism evidence="2 3">
    <name type="scientific">Seinonella peptonophila</name>
    <dbReference type="NCBI Taxonomy" id="112248"/>
    <lineage>
        <taxon>Bacteria</taxon>
        <taxon>Bacillati</taxon>
        <taxon>Bacillota</taxon>
        <taxon>Bacilli</taxon>
        <taxon>Bacillales</taxon>
        <taxon>Thermoactinomycetaceae</taxon>
        <taxon>Seinonella</taxon>
    </lineage>
</organism>
<accession>A0A1M5B121</accession>
<dbReference type="Proteomes" id="UP000184476">
    <property type="component" value="Unassembled WGS sequence"/>
</dbReference>
<name>A0A1M5B121_9BACL</name>
<dbReference type="AlphaFoldDB" id="A0A1M5B121"/>
<feature type="chain" id="PRO_5039207378" evidence="1">
    <location>
        <begin position="23"/>
        <end position="219"/>
    </location>
</feature>
<sequence length="219" mass="24723">MKRILIVLTCFVLLFSVSIVSASAKGDSKANTILNSGQVLIDWNQISTVDGISLSTKAISADTKKKVIARIIEQTDSKHVKIHVFTKKDKYDGFFKKLTKGANKLSLQASYCTTGFPDYRCGYFWEHINRNENQAGKVFSNALDEPAAYYVGDEYNDIFSSVMPVCNQATEYTTDINFGGLYESYYMPKNIECNSVIRPWYNLSSEFNDKISSVGTFYY</sequence>
<gene>
    <name evidence="2" type="ORF">SAMN05444392_11725</name>
</gene>